<accession>A0A1V3I793</accession>
<evidence type="ECO:0000313" key="1">
    <source>
        <dbReference type="EMBL" id="OOF35535.1"/>
    </source>
</evidence>
<dbReference type="STRING" id="1908258.BKK48_09680"/>
<dbReference type="AlphaFoldDB" id="A0A1V3I793"/>
<dbReference type="Proteomes" id="UP000189437">
    <property type="component" value="Unassembled WGS sequence"/>
</dbReference>
<dbReference type="RefSeq" id="WP_077428275.1">
    <property type="nucleotide sequence ID" value="NZ_MLHH01000033.1"/>
</dbReference>
<evidence type="ECO:0000313" key="2">
    <source>
        <dbReference type="Proteomes" id="UP000189437"/>
    </source>
</evidence>
<organism evidence="1 2">
    <name type="scientific">Rodentibacter heidelbergensis</name>
    <dbReference type="NCBI Taxonomy" id="1908258"/>
    <lineage>
        <taxon>Bacteria</taxon>
        <taxon>Pseudomonadati</taxon>
        <taxon>Pseudomonadota</taxon>
        <taxon>Gammaproteobacteria</taxon>
        <taxon>Pasteurellales</taxon>
        <taxon>Pasteurellaceae</taxon>
        <taxon>Rodentibacter</taxon>
    </lineage>
</organism>
<protein>
    <submittedName>
        <fullName evidence="1">Uncharacterized protein</fullName>
    </submittedName>
</protein>
<name>A0A1V3I793_9PAST</name>
<proteinExistence type="predicted"/>
<comment type="caution">
    <text evidence="1">The sequence shown here is derived from an EMBL/GenBank/DDBJ whole genome shotgun (WGS) entry which is preliminary data.</text>
</comment>
<gene>
    <name evidence="1" type="ORF">BKK48_09680</name>
</gene>
<reference evidence="1 2" key="1">
    <citation type="submission" date="2016-10" db="EMBL/GenBank/DDBJ databases">
        <title>Rodentibacter gen. nov. and new species.</title>
        <authorList>
            <person name="Christensen H."/>
        </authorList>
    </citation>
    <scope>NUCLEOTIDE SEQUENCE [LARGE SCALE GENOMIC DNA]</scope>
    <source>
        <strain evidence="1 2">Ac69</strain>
    </source>
</reference>
<sequence length="71" mass="8004">METTTTLIRHTSGTAGTYTFDFSDVEATNEEKVAFLRELHGILLNSSITHTVLSFEKDLEAIDFEENPIVR</sequence>
<dbReference type="EMBL" id="MLHH01000033">
    <property type="protein sequence ID" value="OOF35535.1"/>
    <property type="molecule type" value="Genomic_DNA"/>
</dbReference>
<keyword evidence="2" id="KW-1185">Reference proteome</keyword>